<name>A0ABC8TW56_9AQUA</name>
<evidence type="ECO:0000313" key="3">
    <source>
        <dbReference type="EMBL" id="CAK9173722.1"/>
    </source>
</evidence>
<feature type="domain" description="Glycosyl hydrolase family 38 C-terminal" evidence="1">
    <location>
        <begin position="66"/>
        <end position="142"/>
    </location>
</feature>
<dbReference type="InterPro" id="IPR011013">
    <property type="entry name" value="Gal_mutarotase_sf_dom"/>
</dbReference>
<evidence type="ECO:0000313" key="2">
    <source>
        <dbReference type="EMBL" id="CAK9136517.1"/>
    </source>
</evidence>
<dbReference type="EMBL" id="CAUOFW020006192">
    <property type="protein sequence ID" value="CAK9173722.1"/>
    <property type="molecule type" value="Genomic_DNA"/>
</dbReference>
<comment type="caution">
    <text evidence="3">The sequence shown here is derived from an EMBL/GenBank/DDBJ whole genome shotgun (WGS) entry which is preliminary data.</text>
</comment>
<dbReference type="Gene3D" id="2.70.98.30">
    <property type="entry name" value="Golgi alpha-mannosidase II, domain 4"/>
    <property type="match status" value="1"/>
</dbReference>
<organism evidence="3 5">
    <name type="scientific">Ilex paraguariensis</name>
    <name type="common">yerba mate</name>
    <dbReference type="NCBI Taxonomy" id="185542"/>
    <lineage>
        <taxon>Eukaryota</taxon>
        <taxon>Viridiplantae</taxon>
        <taxon>Streptophyta</taxon>
        <taxon>Embryophyta</taxon>
        <taxon>Tracheophyta</taxon>
        <taxon>Spermatophyta</taxon>
        <taxon>Magnoliopsida</taxon>
        <taxon>eudicotyledons</taxon>
        <taxon>Gunneridae</taxon>
        <taxon>Pentapetalae</taxon>
        <taxon>asterids</taxon>
        <taxon>campanulids</taxon>
        <taxon>Aquifoliales</taxon>
        <taxon>Aquifoliaceae</taxon>
        <taxon>Ilex</taxon>
    </lineage>
</organism>
<dbReference type="EMBL" id="CAUOFW020006192">
    <property type="protein sequence ID" value="CAK9173723.1"/>
    <property type="molecule type" value="Genomic_DNA"/>
</dbReference>
<evidence type="ECO:0000313" key="5">
    <source>
        <dbReference type="Proteomes" id="UP001642360"/>
    </source>
</evidence>
<dbReference type="Pfam" id="PF07748">
    <property type="entry name" value="Glyco_hydro_38C"/>
    <property type="match status" value="1"/>
</dbReference>
<dbReference type="AlphaFoldDB" id="A0ABC8TW56"/>
<dbReference type="Proteomes" id="UP001642360">
    <property type="component" value="Unassembled WGS sequence"/>
</dbReference>
<dbReference type="PANTHER" id="PTHR11607:SF3">
    <property type="entry name" value="LYSOSOMAL ALPHA-MANNOSIDASE"/>
    <property type="match status" value="1"/>
</dbReference>
<reference evidence="3 5" key="1">
    <citation type="submission" date="2024-02" db="EMBL/GenBank/DDBJ databases">
        <authorList>
            <person name="Vignale AGUSTIN F."/>
            <person name="Sosa J E."/>
            <person name="Modenutti C."/>
        </authorList>
    </citation>
    <scope>NUCLEOTIDE SEQUENCE [LARGE SCALE GENOMIC DNA]</scope>
</reference>
<evidence type="ECO:0000313" key="4">
    <source>
        <dbReference type="EMBL" id="CAK9173723.1"/>
    </source>
</evidence>
<dbReference type="InterPro" id="IPR050843">
    <property type="entry name" value="Glycosyl_Hydrlase_38"/>
</dbReference>
<sequence>MFTGRHRVYWKASVPAMGLQTYYVANGFVGCEKAKPTRLKIFTSSSNLSCLAPYACSNLEGDTAEIRNRHQKLTFNVKLGLLQKIGRNDGSQNVVGEEIGVYSSSGSGAYLFKPVGDAEPITHAGGQMVISEGPLMQEVYSMAGEGWTVMLSADEGKVIEVKGGEERR</sequence>
<dbReference type="EMBL" id="CAUOFW020000759">
    <property type="protein sequence ID" value="CAK9136517.1"/>
    <property type="molecule type" value="Genomic_DNA"/>
</dbReference>
<gene>
    <name evidence="2" type="ORF">ILEXP_LOCUS3500</name>
    <name evidence="3" type="ORF">ILEXP_LOCUS43453</name>
    <name evidence="4" type="ORF">ILEXP_LOCUS43454</name>
</gene>
<evidence type="ECO:0000259" key="1">
    <source>
        <dbReference type="Pfam" id="PF07748"/>
    </source>
</evidence>
<protein>
    <recommendedName>
        <fullName evidence="1">Glycosyl hydrolase family 38 C-terminal domain-containing protein</fullName>
    </recommendedName>
</protein>
<keyword evidence="5" id="KW-1185">Reference proteome</keyword>
<dbReference type="InterPro" id="IPR011682">
    <property type="entry name" value="Glyco_hydro_38_C"/>
</dbReference>
<dbReference type="PANTHER" id="PTHR11607">
    <property type="entry name" value="ALPHA-MANNOSIDASE"/>
    <property type="match status" value="1"/>
</dbReference>
<dbReference type="PROSITE" id="PS51257">
    <property type="entry name" value="PROKAR_LIPOPROTEIN"/>
    <property type="match status" value="1"/>
</dbReference>
<proteinExistence type="predicted"/>
<accession>A0ABC8TW56</accession>
<dbReference type="SUPFAM" id="SSF74650">
    <property type="entry name" value="Galactose mutarotase-like"/>
    <property type="match status" value="1"/>
</dbReference>